<keyword evidence="1" id="KW-0677">Repeat</keyword>
<protein>
    <submittedName>
        <fullName evidence="4">Pentatricopeptide repeat-containing protein At2g30100, chloroplastic</fullName>
    </submittedName>
</protein>
<feature type="repeat" description="PPR" evidence="2">
    <location>
        <begin position="418"/>
        <end position="452"/>
    </location>
</feature>
<proteinExistence type="predicted"/>
<dbReference type="Gene3D" id="1.25.40.10">
    <property type="entry name" value="Tetratricopeptide repeat domain"/>
    <property type="match status" value="2"/>
</dbReference>
<dbReference type="GeneID" id="107411509"/>
<evidence type="ECO:0000256" key="1">
    <source>
        <dbReference type="ARBA" id="ARBA00022737"/>
    </source>
</evidence>
<evidence type="ECO:0000313" key="4">
    <source>
        <dbReference type="RefSeq" id="XP_015874593.1"/>
    </source>
</evidence>
<accession>A0A6P3ZI79</accession>
<evidence type="ECO:0000256" key="2">
    <source>
        <dbReference type="PROSITE-ProRule" id="PRU00708"/>
    </source>
</evidence>
<dbReference type="AlphaFoldDB" id="A0A6P3ZI79"/>
<dbReference type="Proteomes" id="UP001652623">
    <property type="component" value="Chromosome 10"/>
</dbReference>
<dbReference type="PANTHER" id="PTHR47880">
    <property type="entry name" value="OS05G0353300 PROTEIN"/>
    <property type="match status" value="1"/>
</dbReference>
<dbReference type="RefSeq" id="XP_015874593.1">
    <property type="nucleotide sequence ID" value="XM_016019107.4"/>
</dbReference>
<dbReference type="PROSITE" id="PS51375">
    <property type="entry name" value="PPR"/>
    <property type="match status" value="1"/>
</dbReference>
<dbReference type="InParanoid" id="A0A6P3ZI79"/>
<gene>
    <name evidence="4" type="primary">LOC107411509</name>
</gene>
<dbReference type="InterPro" id="IPR002885">
    <property type="entry name" value="PPR_rpt"/>
</dbReference>
<dbReference type="FunCoup" id="A0A6P3ZI79">
    <property type="interactions" value="447"/>
</dbReference>
<dbReference type="InterPro" id="IPR011990">
    <property type="entry name" value="TPR-like_helical_dom_sf"/>
</dbReference>
<sequence length="510" mass="58079">MDSAHGFTSLIQLGLSSPSSSFSLHRHPIFAPPICQNLAGRFYPRVCPIIYCRHQNPYFIVTKQSKFREFRLFKSVELDQFLTSDDEEEMGEGFFEAIEELERMTREPSDVLEEMNERLSARELQLVLVYFSQEGRDSWCALEVFEWLRKENRVDKETMELMVSIMCSWVKKLIEEERDVGDVVDLLVDMDCVGLKPSFSMMEKVISLYWEMGEKERSVLFVKEVLRRGIACSEDDGDGHKGGPTGYLAWKMMAEGNYMGAVKLVVNIRESGLKPEVYSYLIAMTAVVKELNEFAKALRKLKGFAKDGLVAEVDTENAGLIKKYQSDLLAVGVRLSNWITQEGSSSLSGVVHERLLAMYVCAGRGLEAERQLWEMKLVGKEADGDLYDIVLAICASQKEASAIARLLTRLEATSSLRKKKSLSWLLRGYIKGGHFDNAAETVFKMLDLGLPPEYLDRAAVLQGLRRRIHRSGGLETYLKLCKRLSDNNLIGPCLLYLYIKKYKLWIIKMI</sequence>
<dbReference type="PANTHER" id="PTHR47880:SF1">
    <property type="entry name" value="OS05G0353300 PROTEIN"/>
    <property type="match status" value="1"/>
</dbReference>
<evidence type="ECO:0000313" key="3">
    <source>
        <dbReference type="Proteomes" id="UP001652623"/>
    </source>
</evidence>
<keyword evidence="3" id="KW-1185">Reference proteome</keyword>
<reference evidence="4" key="1">
    <citation type="submission" date="2025-08" db="UniProtKB">
        <authorList>
            <consortium name="RefSeq"/>
        </authorList>
    </citation>
    <scope>IDENTIFICATION</scope>
    <source>
        <tissue evidence="4">Seedling</tissue>
    </source>
</reference>
<name>A0A6P3ZI79_ZIZJJ</name>
<organism evidence="3 4">
    <name type="scientific">Ziziphus jujuba</name>
    <name type="common">Chinese jujube</name>
    <name type="synonym">Ziziphus sativa</name>
    <dbReference type="NCBI Taxonomy" id="326968"/>
    <lineage>
        <taxon>Eukaryota</taxon>
        <taxon>Viridiplantae</taxon>
        <taxon>Streptophyta</taxon>
        <taxon>Embryophyta</taxon>
        <taxon>Tracheophyta</taxon>
        <taxon>Spermatophyta</taxon>
        <taxon>Magnoliopsida</taxon>
        <taxon>eudicotyledons</taxon>
        <taxon>Gunneridae</taxon>
        <taxon>Pentapetalae</taxon>
        <taxon>rosids</taxon>
        <taxon>fabids</taxon>
        <taxon>Rosales</taxon>
        <taxon>Rhamnaceae</taxon>
        <taxon>Paliureae</taxon>
        <taxon>Ziziphus</taxon>
    </lineage>
</organism>
<dbReference type="KEGG" id="zju:107411509"/>